<feature type="non-terminal residue" evidence="1">
    <location>
        <position position="793"/>
    </location>
</feature>
<evidence type="ECO:0000313" key="1">
    <source>
        <dbReference type="EMBL" id="KAF0745856.1"/>
    </source>
</evidence>
<name>A0A6G0XZA4_APHCR</name>
<organism evidence="1 2">
    <name type="scientific">Aphis craccivora</name>
    <name type="common">Cowpea aphid</name>
    <dbReference type="NCBI Taxonomy" id="307492"/>
    <lineage>
        <taxon>Eukaryota</taxon>
        <taxon>Metazoa</taxon>
        <taxon>Ecdysozoa</taxon>
        <taxon>Arthropoda</taxon>
        <taxon>Hexapoda</taxon>
        <taxon>Insecta</taxon>
        <taxon>Pterygota</taxon>
        <taxon>Neoptera</taxon>
        <taxon>Paraneoptera</taxon>
        <taxon>Hemiptera</taxon>
        <taxon>Sternorrhyncha</taxon>
        <taxon>Aphidomorpha</taxon>
        <taxon>Aphidoidea</taxon>
        <taxon>Aphididae</taxon>
        <taxon>Aphidini</taxon>
        <taxon>Aphis</taxon>
        <taxon>Aphis</taxon>
    </lineage>
</organism>
<evidence type="ECO:0008006" key="3">
    <source>
        <dbReference type="Google" id="ProtNLM"/>
    </source>
</evidence>
<sequence length="793" mass="90156">CKWPPSPIIVTSETIKTAVEPSPEWPIYSIRLADNGKEYSNFNKAWHQKIKINSEASSSEADTSKKNSYKRLKIISKHLSSDSDSCDESYQIYNTADNSGLKTISTLEKYSVGQNNCINPLFSSNENPENVQVEDDGQKMTYVNENANNQFVNSIKATAICSDTTNVDNLESSPYHNIPSTSIYNMYDICNSEPENSVDQYVPFLSTNVANKQRTVMKILLSIENQNNLIMKEQSIMKLVQDRLLNKVNGLELNVKGNITNSHGSSVHLDSDFLSKFPLNNNAMYVDVENLTLNDSSFKIKLEYFIRSVGGSNSKNHVQKMMGKFFNDEYATKCTRTGRGKDKTTTFGKSELLNVLKKVVKECNSGNSVEFTDSNFENIKISRKKKDLGLVTTGHFRKIINLEKKKHDTFFNKLQPNYNNCDPSPIINVNTNLKLKNSNSNSLSVLSNYNLVEYPSKDTFTVKNNPSLNVLTISSDNLITQNLQPYNIDLKDKIRSWILHHKVSHSCANSILKIMKSEGLQVPSDVRTLMKTPLSHKIVNMDNGSYIHFGLEKMLTPILKKYFNKIDLNNVLKLGINIDGLPITKSSKNQLWPILLSIINWVFQGLTKPLSVTEYFHSFLLDISVLLDSGLCVNDKIFKFEIGHIVCDSPVKAFLLNVKGHNGYFGCSSCTQESRYVQNRMTFPDINAPLRSDESFRNRTNEDYHKGDSPLELLPIDIVSTVCLDYMHNICLGITKRLVEFWVKGKKDVRLTEENRKQITVDLLKLRPYIPSEFSRLPRAIEDIDYWKATELR</sequence>
<feature type="non-terminal residue" evidence="1">
    <location>
        <position position="1"/>
    </location>
</feature>
<keyword evidence="2" id="KW-1185">Reference proteome</keyword>
<gene>
    <name evidence="1" type="ORF">FWK35_00024025</name>
</gene>
<comment type="caution">
    <text evidence="1">The sequence shown here is derived from an EMBL/GenBank/DDBJ whole genome shotgun (WGS) entry which is preliminary data.</text>
</comment>
<dbReference type="EMBL" id="VUJU01007416">
    <property type="protein sequence ID" value="KAF0745856.1"/>
    <property type="molecule type" value="Genomic_DNA"/>
</dbReference>
<dbReference type="OrthoDB" id="7554869at2759"/>
<dbReference type="Proteomes" id="UP000478052">
    <property type="component" value="Unassembled WGS sequence"/>
</dbReference>
<dbReference type="PANTHER" id="PTHR33053:SF24">
    <property type="entry name" value="TRANSPOSASE DOMAIN-CONTAINING PROTEIN"/>
    <property type="match status" value="1"/>
</dbReference>
<reference evidence="1 2" key="1">
    <citation type="submission" date="2019-08" db="EMBL/GenBank/DDBJ databases">
        <title>Whole genome of Aphis craccivora.</title>
        <authorList>
            <person name="Voronova N.V."/>
            <person name="Shulinski R.S."/>
            <person name="Bandarenka Y.V."/>
            <person name="Zhorov D.G."/>
            <person name="Warner D."/>
        </authorList>
    </citation>
    <scope>NUCLEOTIDE SEQUENCE [LARGE SCALE GENOMIC DNA]</scope>
    <source>
        <strain evidence="1">180601</strain>
        <tissue evidence="1">Whole Body</tissue>
    </source>
</reference>
<evidence type="ECO:0000313" key="2">
    <source>
        <dbReference type="Proteomes" id="UP000478052"/>
    </source>
</evidence>
<proteinExistence type="predicted"/>
<accession>A0A6G0XZA4</accession>
<dbReference type="PANTHER" id="PTHR33053">
    <property type="entry name" value="PROTEIN, PUTATIVE-RELATED"/>
    <property type="match status" value="1"/>
</dbReference>
<protein>
    <recommendedName>
        <fullName evidence="3">DUF4806 domain-containing protein</fullName>
    </recommendedName>
</protein>
<dbReference type="AlphaFoldDB" id="A0A6G0XZA4"/>